<dbReference type="InterPro" id="IPR036179">
    <property type="entry name" value="Ig-like_dom_sf"/>
</dbReference>
<dbReference type="InterPro" id="IPR007110">
    <property type="entry name" value="Ig-like_dom"/>
</dbReference>
<name>A0AAY5KAN8_ESOLU</name>
<keyword evidence="1 4" id="KW-0732">Signal</keyword>
<reference evidence="6" key="2">
    <citation type="submission" date="2025-08" db="UniProtKB">
        <authorList>
            <consortium name="Ensembl"/>
        </authorList>
    </citation>
    <scope>IDENTIFICATION</scope>
</reference>
<feature type="signal peptide" evidence="4">
    <location>
        <begin position="1"/>
        <end position="17"/>
    </location>
</feature>
<dbReference type="PANTHER" id="PTHR11481:SF111">
    <property type="entry name" value="FC RECEPTOR-LIKE PROTEIN 3 ISOFORM X1"/>
    <property type="match status" value="1"/>
</dbReference>
<keyword evidence="3" id="KW-0812">Transmembrane</keyword>
<feature type="chain" id="PRO_5044293289" description="Ig-like domain-containing protein" evidence="4">
    <location>
        <begin position="18"/>
        <end position="413"/>
    </location>
</feature>
<evidence type="ECO:0000256" key="1">
    <source>
        <dbReference type="ARBA" id="ARBA00022729"/>
    </source>
</evidence>
<dbReference type="SMART" id="SM00409">
    <property type="entry name" value="IG"/>
    <property type="match status" value="2"/>
</dbReference>
<dbReference type="Proteomes" id="UP000265140">
    <property type="component" value="Chromosome 9"/>
</dbReference>
<keyword evidence="7" id="KW-1185">Reference proteome</keyword>
<proteinExistence type="predicted"/>
<dbReference type="SMART" id="SM00408">
    <property type="entry name" value="IGc2"/>
    <property type="match status" value="2"/>
</dbReference>
<keyword evidence="2" id="KW-1015">Disulfide bond</keyword>
<sequence>MIHLQVIILVSGAHVTSDPQPPVLYEGSRLTLSCDVRAGSHLSYTWFHNRQEVTSLPTSPLNPRLLLGNTLIVENVTAEHAGNYYCIARTMLMDRRFSSSSEVNIKVKAHLSVPQISFTISKEGSSYRCNVTCRSSRGTPPVTFRLLLDNVEVGSEVSGESLVAWFPVPVVPGQDMGVLLCRVENDAQLLTSEPLTLEVVPVGGSVTVDIEYLYRFDSKMSAARLQCHLSFGTFPSFSWSLNGSLLFGCCEGSTSHALADAGRTLLLAEITPENSGYYRCRTKDSYDNASAWVESEPVLVQITEVTMATIEVIAIVFCCFLMLTLAGGVACVTRMLRNPRECVQSSQQPEPRDPQLHIWERRFSDNFCIIRPPLPLSEVTSGTALKRLDSCSADNDVSCVDSDLQNQTLEITI</sequence>
<evidence type="ECO:0000256" key="4">
    <source>
        <dbReference type="SAM" id="SignalP"/>
    </source>
</evidence>
<dbReference type="GO" id="GO:0004888">
    <property type="term" value="F:transmembrane signaling receptor activity"/>
    <property type="evidence" value="ECO:0007669"/>
    <property type="project" value="TreeGrafter"/>
</dbReference>
<dbReference type="GeneTree" id="ENSGT00530000069282"/>
<evidence type="ECO:0000259" key="5">
    <source>
        <dbReference type="PROSITE" id="PS50835"/>
    </source>
</evidence>
<dbReference type="Pfam" id="PF13927">
    <property type="entry name" value="Ig_3"/>
    <property type="match status" value="1"/>
</dbReference>
<evidence type="ECO:0000313" key="7">
    <source>
        <dbReference type="Proteomes" id="UP000265140"/>
    </source>
</evidence>
<dbReference type="GO" id="GO:0009897">
    <property type="term" value="C:external side of plasma membrane"/>
    <property type="evidence" value="ECO:0007669"/>
    <property type="project" value="TreeGrafter"/>
</dbReference>
<dbReference type="PANTHER" id="PTHR11481">
    <property type="entry name" value="IMMUNOGLOBULIN FC RECEPTOR"/>
    <property type="match status" value="1"/>
</dbReference>
<dbReference type="Gene3D" id="2.60.40.10">
    <property type="entry name" value="Immunoglobulins"/>
    <property type="match status" value="2"/>
</dbReference>
<evidence type="ECO:0000256" key="2">
    <source>
        <dbReference type="ARBA" id="ARBA00023157"/>
    </source>
</evidence>
<dbReference type="InterPro" id="IPR013783">
    <property type="entry name" value="Ig-like_fold"/>
</dbReference>
<evidence type="ECO:0000313" key="6">
    <source>
        <dbReference type="Ensembl" id="ENSELUP00000083317.1"/>
    </source>
</evidence>
<keyword evidence="3" id="KW-0472">Membrane</keyword>
<dbReference type="SUPFAM" id="SSF48726">
    <property type="entry name" value="Immunoglobulin"/>
    <property type="match status" value="3"/>
</dbReference>
<dbReference type="InterPro" id="IPR003599">
    <property type="entry name" value="Ig_sub"/>
</dbReference>
<reference evidence="6" key="3">
    <citation type="submission" date="2025-09" db="UniProtKB">
        <authorList>
            <consortium name="Ensembl"/>
        </authorList>
    </citation>
    <scope>IDENTIFICATION</scope>
</reference>
<accession>A0AAY5KAN8</accession>
<dbReference type="AlphaFoldDB" id="A0AAY5KAN8"/>
<dbReference type="GO" id="GO:0007166">
    <property type="term" value="P:cell surface receptor signaling pathway"/>
    <property type="evidence" value="ECO:0007669"/>
    <property type="project" value="TreeGrafter"/>
</dbReference>
<dbReference type="InterPro" id="IPR050488">
    <property type="entry name" value="Ig_Fc_receptor"/>
</dbReference>
<dbReference type="GO" id="GO:0006955">
    <property type="term" value="P:immune response"/>
    <property type="evidence" value="ECO:0007669"/>
    <property type="project" value="TreeGrafter"/>
</dbReference>
<feature type="transmembrane region" description="Helical" evidence="3">
    <location>
        <begin position="312"/>
        <end position="332"/>
    </location>
</feature>
<dbReference type="Ensembl" id="ENSELUT00000095058.1">
    <property type="protein sequence ID" value="ENSELUP00000083317.1"/>
    <property type="gene ID" value="ENSELUG00000029615.2"/>
</dbReference>
<organism evidence="6 7">
    <name type="scientific">Esox lucius</name>
    <name type="common">Northern pike</name>
    <dbReference type="NCBI Taxonomy" id="8010"/>
    <lineage>
        <taxon>Eukaryota</taxon>
        <taxon>Metazoa</taxon>
        <taxon>Chordata</taxon>
        <taxon>Craniata</taxon>
        <taxon>Vertebrata</taxon>
        <taxon>Euteleostomi</taxon>
        <taxon>Actinopterygii</taxon>
        <taxon>Neopterygii</taxon>
        <taxon>Teleostei</taxon>
        <taxon>Protacanthopterygii</taxon>
        <taxon>Esociformes</taxon>
        <taxon>Esocidae</taxon>
        <taxon>Esox</taxon>
    </lineage>
</organism>
<protein>
    <recommendedName>
        <fullName evidence="5">Ig-like domain-containing protein</fullName>
    </recommendedName>
</protein>
<feature type="domain" description="Ig-like" evidence="5">
    <location>
        <begin position="140"/>
        <end position="299"/>
    </location>
</feature>
<feature type="domain" description="Ig-like" evidence="5">
    <location>
        <begin position="13"/>
        <end position="104"/>
    </location>
</feature>
<dbReference type="PROSITE" id="PS50835">
    <property type="entry name" value="IG_LIKE"/>
    <property type="match status" value="2"/>
</dbReference>
<dbReference type="CDD" id="cd00096">
    <property type="entry name" value="Ig"/>
    <property type="match status" value="2"/>
</dbReference>
<reference evidence="6 7" key="1">
    <citation type="submission" date="2020-02" db="EMBL/GenBank/DDBJ databases">
        <title>Esox lucius (northern pike) genome, fEsoLuc1, primary haplotype.</title>
        <authorList>
            <person name="Myers G."/>
            <person name="Karagic N."/>
            <person name="Meyer A."/>
            <person name="Pippel M."/>
            <person name="Reichard M."/>
            <person name="Winkler S."/>
            <person name="Tracey A."/>
            <person name="Sims Y."/>
            <person name="Howe K."/>
            <person name="Rhie A."/>
            <person name="Formenti G."/>
            <person name="Durbin R."/>
            <person name="Fedrigo O."/>
            <person name="Jarvis E.D."/>
        </authorList>
    </citation>
    <scope>NUCLEOTIDE SEQUENCE [LARGE SCALE GENOMIC DNA]</scope>
</reference>
<keyword evidence="3" id="KW-1133">Transmembrane helix</keyword>
<dbReference type="InterPro" id="IPR003598">
    <property type="entry name" value="Ig_sub2"/>
</dbReference>
<evidence type="ECO:0000256" key="3">
    <source>
        <dbReference type="SAM" id="Phobius"/>
    </source>
</evidence>